<name>G9MQR2_HYPVG</name>
<reference evidence="1 2" key="1">
    <citation type="journal article" date="2011" name="Genome Biol.">
        <title>Comparative genome sequence analysis underscores mycoparasitism as the ancestral life style of Trichoderma.</title>
        <authorList>
            <person name="Kubicek C.P."/>
            <person name="Herrera-Estrella A."/>
            <person name="Seidl-Seiboth V."/>
            <person name="Martinez D.A."/>
            <person name="Druzhinina I.S."/>
            <person name="Thon M."/>
            <person name="Zeilinger S."/>
            <person name="Casas-Flores S."/>
            <person name="Horwitz B.A."/>
            <person name="Mukherjee P.K."/>
            <person name="Mukherjee M."/>
            <person name="Kredics L."/>
            <person name="Alcaraz L.D."/>
            <person name="Aerts A."/>
            <person name="Antal Z."/>
            <person name="Atanasova L."/>
            <person name="Cervantes-Badillo M.G."/>
            <person name="Challacombe J."/>
            <person name="Chertkov O."/>
            <person name="McCluskey K."/>
            <person name="Coulpier F."/>
            <person name="Deshpande N."/>
            <person name="von Doehren H."/>
            <person name="Ebbole D.J."/>
            <person name="Esquivel-Naranjo E.U."/>
            <person name="Fekete E."/>
            <person name="Flipphi M."/>
            <person name="Glaser F."/>
            <person name="Gomez-Rodriguez E.Y."/>
            <person name="Gruber S."/>
            <person name="Han C."/>
            <person name="Henrissat B."/>
            <person name="Hermosa R."/>
            <person name="Hernandez-Onate M."/>
            <person name="Karaffa L."/>
            <person name="Kosti I."/>
            <person name="Le Crom S."/>
            <person name="Lindquist E."/>
            <person name="Lucas S."/>
            <person name="Luebeck M."/>
            <person name="Luebeck P.S."/>
            <person name="Margeot A."/>
            <person name="Metz B."/>
            <person name="Misra M."/>
            <person name="Nevalainen H."/>
            <person name="Omann M."/>
            <person name="Packer N."/>
            <person name="Perrone G."/>
            <person name="Uresti-Rivera E.E."/>
            <person name="Salamov A."/>
            <person name="Schmoll M."/>
            <person name="Seiboth B."/>
            <person name="Shapiro H."/>
            <person name="Sukno S."/>
            <person name="Tamayo-Ramos J.A."/>
            <person name="Tisch D."/>
            <person name="Wiest A."/>
            <person name="Wilkinson H.H."/>
            <person name="Zhang M."/>
            <person name="Coutinho P.M."/>
            <person name="Kenerley C.M."/>
            <person name="Monte E."/>
            <person name="Baker S.E."/>
            <person name="Grigoriev I.V."/>
        </authorList>
    </citation>
    <scope>NUCLEOTIDE SEQUENCE [LARGE SCALE GENOMIC DNA]</scope>
    <source>
        <strain evidence="2">Gv29-8 / FGSC 10586</strain>
    </source>
</reference>
<evidence type="ECO:0000313" key="1">
    <source>
        <dbReference type="EMBL" id="EHK24129.1"/>
    </source>
</evidence>
<keyword evidence="2" id="KW-1185">Reference proteome</keyword>
<accession>G9MQR2</accession>
<dbReference type="EMBL" id="ABDF02000005">
    <property type="protein sequence ID" value="EHK24129.1"/>
    <property type="molecule type" value="Genomic_DNA"/>
</dbReference>
<organism evidence="1 2">
    <name type="scientific">Hypocrea virens (strain Gv29-8 / FGSC 10586)</name>
    <name type="common">Gliocladium virens</name>
    <name type="synonym">Trichoderma virens</name>
    <dbReference type="NCBI Taxonomy" id="413071"/>
    <lineage>
        <taxon>Eukaryota</taxon>
        <taxon>Fungi</taxon>
        <taxon>Dikarya</taxon>
        <taxon>Ascomycota</taxon>
        <taxon>Pezizomycotina</taxon>
        <taxon>Sordariomycetes</taxon>
        <taxon>Hypocreomycetidae</taxon>
        <taxon>Hypocreales</taxon>
        <taxon>Hypocreaceae</taxon>
        <taxon>Trichoderma</taxon>
    </lineage>
</organism>
<dbReference type="AlphaFoldDB" id="G9MQR2"/>
<dbReference type="Proteomes" id="UP000007115">
    <property type="component" value="Unassembled WGS sequence"/>
</dbReference>
<dbReference type="InParanoid" id="G9MQR2"/>
<dbReference type="GeneID" id="25791551"/>
<proteinExistence type="predicted"/>
<dbReference type="VEuPathDB" id="FungiDB:TRIVIDRAFT_221373"/>
<comment type="caution">
    <text evidence="1">The sequence shown here is derived from an EMBL/GenBank/DDBJ whole genome shotgun (WGS) entry which is preliminary data.</text>
</comment>
<sequence>MSAGYDLWTKPPVGVCGILAIGPALQTAAAAKIPGVRLCLQLVRFMLQSRERMASAAGAPSGGVGLFRYADGRRRGHLEGTRRLEEENGAKNLLNNKKENAKGCDLVAYALCSRRQPAAQSAALPVTSSIRARRTKEAVSWLPARLLDG</sequence>
<gene>
    <name evidence="1" type="ORF">TRIVIDRAFT_221373</name>
</gene>
<evidence type="ECO:0000313" key="2">
    <source>
        <dbReference type="Proteomes" id="UP000007115"/>
    </source>
</evidence>
<dbReference type="HOGENOM" id="CLU_1749920_0_0_1"/>
<dbReference type="RefSeq" id="XP_013958326.1">
    <property type="nucleotide sequence ID" value="XM_014102851.1"/>
</dbReference>
<protein>
    <submittedName>
        <fullName evidence="1">Uncharacterized protein</fullName>
    </submittedName>
</protein>